<feature type="compositionally biased region" description="Basic and acidic residues" evidence="1">
    <location>
        <begin position="108"/>
        <end position="129"/>
    </location>
</feature>
<dbReference type="Proteomes" id="UP001465755">
    <property type="component" value="Unassembled WGS sequence"/>
</dbReference>
<protein>
    <submittedName>
        <fullName evidence="2">Uncharacterized protein</fullName>
    </submittedName>
</protein>
<dbReference type="AlphaFoldDB" id="A0AAW1Q481"/>
<proteinExistence type="predicted"/>
<name>A0AAW1Q481_9CHLO</name>
<evidence type="ECO:0000256" key="1">
    <source>
        <dbReference type="SAM" id="MobiDB-lite"/>
    </source>
</evidence>
<reference evidence="2 3" key="1">
    <citation type="journal article" date="2024" name="Nat. Commun.">
        <title>Phylogenomics reveals the evolutionary origins of lichenization in chlorophyte algae.</title>
        <authorList>
            <person name="Puginier C."/>
            <person name="Libourel C."/>
            <person name="Otte J."/>
            <person name="Skaloud P."/>
            <person name="Haon M."/>
            <person name="Grisel S."/>
            <person name="Petersen M."/>
            <person name="Berrin J.G."/>
            <person name="Delaux P.M."/>
            <person name="Dal Grande F."/>
            <person name="Keller J."/>
        </authorList>
    </citation>
    <scope>NUCLEOTIDE SEQUENCE [LARGE SCALE GENOMIC DNA]</scope>
    <source>
        <strain evidence="2 3">SAG 2036</strain>
    </source>
</reference>
<gene>
    <name evidence="2" type="ORF">WJX73_010308</name>
</gene>
<sequence length="135" mass="15420">MADEPRGLAWRSRDDQLVWLKSVWPSMPQAELTTYRDLLWDTGLLTTLAVAELDIDALYSMIASREQAAVLRVSDKGSQPTPVEGHQFETPLDSWDDIEEDSWSWAQSDEHRGRTDEGEYEDANDRRLEANNLPA</sequence>
<evidence type="ECO:0000313" key="2">
    <source>
        <dbReference type="EMBL" id="KAK9815187.1"/>
    </source>
</evidence>
<evidence type="ECO:0000313" key="3">
    <source>
        <dbReference type="Proteomes" id="UP001465755"/>
    </source>
</evidence>
<dbReference type="EMBL" id="JALJOQ010000001">
    <property type="protein sequence ID" value="KAK9815187.1"/>
    <property type="molecule type" value="Genomic_DNA"/>
</dbReference>
<accession>A0AAW1Q481</accession>
<comment type="caution">
    <text evidence="2">The sequence shown here is derived from an EMBL/GenBank/DDBJ whole genome shotgun (WGS) entry which is preliminary data.</text>
</comment>
<feature type="region of interest" description="Disordered" evidence="1">
    <location>
        <begin position="73"/>
        <end position="135"/>
    </location>
</feature>
<organism evidence="2 3">
    <name type="scientific">Symbiochloris irregularis</name>
    <dbReference type="NCBI Taxonomy" id="706552"/>
    <lineage>
        <taxon>Eukaryota</taxon>
        <taxon>Viridiplantae</taxon>
        <taxon>Chlorophyta</taxon>
        <taxon>core chlorophytes</taxon>
        <taxon>Trebouxiophyceae</taxon>
        <taxon>Trebouxiales</taxon>
        <taxon>Trebouxiaceae</taxon>
        <taxon>Symbiochloris</taxon>
    </lineage>
</organism>
<keyword evidence="3" id="KW-1185">Reference proteome</keyword>